<dbReference type="AlphaFoldDB" id="A0A6J7IU86"/>
<dbReference type="EMBL" id="CAFBMR010000172">
    <property type="protein sequence ID" value="CAB4933757.1"/>
    <property type="molecule type" value="Genomic_DNA"/>
</dbReference>
<proteinExistence type="predicted"/>
<accession>A0A6J7IU86</accession>
<evidence type="ECO:0000313" key="1">
    <source>
        <dbReference type="EMBL" id="CAB4933757.1"/>
    </source>
</evidence>
<protein>
    <submittedName>
        <fullName evidence="1">Unannotated protein</fullName>
    </submittedName>
</protein>
<name>A0A6J7IU86_9ZZZZ</name>
<gene>
    <name evidence="1" type="ORF">UFOPK3610_02077</name>
</gene>
<sequence length="245" mass="26838">MNTETMGQRRIDLERLLGFLQLLLLAKKRQRAHVVQAIGKLDHDHANVLGHREDHLAIVLSLGFFARGELDLRELGDTLHQYAHLGTKALLDLVGSRLGVFDDIVQQGANQNVLGLPQLGADLGNAPRVVDEWLAAPPQLSVVMQTGYFEGRRNAVGIRVGRVLENILDQLIEQFAVNLRGGYEFGNGHCLANGTGVRFRIRRTPQPRGCHVLPATTHSSPTTLLQGGHDIRAVVVSSLPATPRS</sequence>
<reference evidence="1" key="1">
    <citation type="submission" date="2020-05" db="EMBL/GenBank/DDBJ databases">
        <authorList>
            <person name="Chiriac C."/>
            <person name="Salcher M."/>
            <person name="Ghai R."/>
            <person name="Kavagutti S V."/>
        </authorList>
    </citation>
    <scope>NUCLEOTIDE SEQUENCE</scope>
</reference>
<organism evidence="1">
    <name type="scientific">freshwater metagenome</name>
    <dbReference type="NCBI Taxonomy" id="449393"/>
    <lineage>
        <taxon>unclassified sequences</taxon>
        <taxon>metagenomes</taxon>
        <taxon>ecological metagenomes</taxon>
    </lineage>
</organism>